<dbReference type="GO" id="GO:0030674">
    <property type="term" value="F:protein-macromolecule adaptor activity"/>
    <property type="evidence" value="ECO:0007669"/>
    <property type="project" value="TreeGrafter"/>
</dbReference>
<dbReference type="GO" id="GO:0055008">
    <property type="term" value="P:cardiac muscle tissue morphogenesis"/>
    <property type="evidence" value="ECO:0007669"/>
    <property type="project" value="TreeGrafter"/>
</dbReference>
<dbReference type="GO" id="GO:0055003">
    <property type="term" value="P:cardiac myofibril assembly"/>
    <property type="evidence" value="ECO:0007669"/>
    <property type="project" value="TreeGrafter"/>
</dbReference>
<dbReference type="PANTHER" id="PTHR15143">
    <property type="entry name" value="TELETHONIN"/>
    <property type="match status" value="1"/>
</dbReference>
<dbReference type="GO" id="GO:0070080">
    <property type="term" value="F:titin Z domain binding"/>
    <property type="evidence" value="ECO:0007669"/>
    <property type="project" value="TreeGrafter"/>
</dbReference>
<dbReference type="GO" id="GO:0030241">
    <property type="term" value="P:skeletal muscle myosin thick filament assembly"/>
    <property type="evidence" value="ECO:0007669"/>
    <property type="project" value="TreeGrafter"/>
</dbReference>
<dbReference type="Gene3D" id="2.20.160.10">
    <property type="entry name" value="titin domain like"/>
    <property type="match status" value="1"/>
</dbReference>
<dbReference type="OMA" id="QCQAVVQ"/>
<dbReference type="Ensembl" id="ENSCPRT00005004414.1">
    <property type="protein sequence ID" value="ENSCPRP00005003774.1"/>
    <property type="gene ID" value="ENSCPRG00005002756.1"/>
</dbReference>
<dbReference type="GO" id="GO:0008307">
    <property type="term" value="F:structural constituent of muscle"/>
    <property type="evidence" value="ECO:0007669"/>
    <property type="project" value="TreeGrafter"/>
</dbReference>
<dbReference type="GO" id="GO:0003009">
    <property type="term" value="P:skeletal muscle contraction"/>
    <property type="evidence" value="ECO:0007669"/>
    <property type="project" value="TreeGrafter"/>
</dbReference>
<evidence type="ECO:0000313" key="3">
    <source>
        <dbReference type="Proteomes" id="UP000594220"/>
    </source>
</evidence>
<protein>
    <submittedName>
        <fullName evidence="2">Telethonin-like</fullName>
    </submittedName>
</protein>
<dbReference type="Proteomes" id="UP000594220">
    <property type="component" value="Unplaced"/>
</dbReference>
<dbReference type="GeneTree" id="ENSGT00390000012014"/>
<feature type="region of interest" description="Disordered" evidence="1">
    <location>
        <begin position="183"/>
        <end position="215"/>
    </location>
</feature>
<reference evidence="2" key="1">
    <citation type="submission" date="2025-08" db="UniProtKB">
        <authorList>
            <consortium name="Ensembl"/>
        </authorList>
    </citation>
    <scope>IDENTIFICATION</scope>
</reference>
<dbReference type="InterPro" id="IPR015667">
    <property type="entry name" value="Telethonin"/>
</dbReference>
<dbReference type="AlphaFoldDB" id="A0A7M4E383"/>
<feature type="compositionally biased region" description="Polar residues" evidence="1">
    <location>
        <begin position="204"/>
        <end position="215"/>
    </location>
</feature>
<keyword evidence="3" id="KW-1185">Reference proteome</keyword>
<dbReference type="Pfam" id="PF09470">
    <property type="entry name" value="Telethonin"/>
    <property type="match status" value="1"/>
</dbReference>
<organism evidence="2 3">
    <name type="scientific">Crocodylus porosus</name>
    <name type="common">Saltwater crocodile</name>
    <name type="synonym">Estuarine crocodile</name>
    <dbReference type="NCBI Taxonomy" id="8502"/>
    <lineage>
        <taxon>Eukaryota</taxon>
        <taxon>Metazoa</taxon>
        <taxon>Chordata</taxon>
        <taxon>Craniata</taxon>
        <taxon>Vertebrata</taxon>
        <taxon>Euteleostomi</taxon>
        <taxon>Archelosauria</taxon>
        <taxon>Archosauria</taxon>
        <taxon>Crocodylia</taxon>
        <taxon>Longirostres</taxon>
        <taxon>Crocodylidae</taxon>
        <taxon>Crocodylus</taxon>
    </lineage>
</organism>
<evidence type="ECO:0000256" key="1">
    <source>
        <dbReference type="SAM" id="MobiDB-lite"/>
    </source>
</evidence>
<dbReference type="RefSeq" id="XP_019405847.1">
    <property type="nucleotide sequence ID" value="XM_019550302.1"/>
</dbReference>
<dbReference type="InterPro" id="IPR023111">
    <property type="entry name" value="Titin-like_dom_sf"/>
</dbReference>
<dbReference type="GO" id="GO:0030240">
    <property type="term" value="P:skeletal muscle thin filament assembly"/>
    <property type="evidence" value="ECO:0007669"/>
    <property type="project" value="TreeGrafter"/>
</dbReference>
<dbReference type="PANTHER" id="PTHR15143:SF0">
    <property type="entry name" value="TELETHONIN"/>
    <property type="match status" value="1"/>
</dbReference>
<gene>
    <name evidence="2" type="primary">LOC109320282</name>
</gene>
<name>A0A7M4E383_CROPO</name>
<evidence type="ECO:0000313" key="2">
    <source>
        <dbReference type="Ensembl" id="ENSCPRP00005003774.1"/>
    </source>
</evidence>
<dbReference type="GO" id="GO:0060048">
    <property type="term" value="P:cardiac muscle contraction"/>
    <property type="evidence" value="ECO:0007669"/>
    <property type="project" value="TreeGrafter"/>
</dbReference>
<dbReference type="GO" id="GO:0035995">
    <property type="term" value="P:detection of muscle stretch"/>
    <property type="evidence" value="ECO:0007669"/>
    <property type="project" value="TreeGrafter"/>
</dbReference>
<dbReference type="GeneID" id="109320282"/>
<dbReference type="OrthoDB" id="8532967at2759"/>
<sequence length="215" mass="24067">MPRLGSRIPQAEAHTHLAEEQALDTAMFGKSVVLRSAGLLSAAELGCLVWEEDMGRKESFQAEWKDLSLSTRPEKGCSRREVDDRHKETFWQQQETRIVVQRSPWQVLRLGRLGEPLAQYHLPYQRVLPLPIFTPTDLSAKAERMATPPQLRNMVDFEEALARGTQANGLCPNKMGVAEITKELPPVIPPSRPSFGKGGLPRSLSRSMSQDAQRG</sequence>
<dbReference type="GO" id="GO:0048769">
    <property type="term" value="P:sarcomerogenesis"/>
    <property type="evidence" value="ECO:0007669"/>
    <property type="project" value="TreeGrafter"/>
</dbReference>
<proteinExistence type="predicted"/>
<reference evidence="2" key="2">
    <citation type="submission" date="2025-09" db="UniProtKB">
        <authorList>
            <consortium name="Ensembl"/>
        </authorList>
    </citation>
    <scope>IDENTIFICATION</scope>
</reference>
<dbReference type="GO" id="GO:0030018">
    <property type="term" value="C:Z disc"/>
    <property type="evidence" value="ECO:0007669"/>
    <property type="project" value="TreeGrafter"/>
</dbReference>
<dbReference type="GO" id="GO:0031432">
    <property type="term" value="F:titin binding"/>
    <property type="evidence" value="ECO:0007669"/>
    <property type="project" value="TreeGrafter"/>
</dbReference>
<accession>A0A7M4E383</accession>
<dbReference type="KEGG" id="cpoo:109320282"/>